<keyword evidence="2" id="KW-0472">Membrane</keyword>
<evidence type="ECO:0000313" key="3">
    <source>
        <dbReference type="EMBL" id="NYD36835.1"/>
    </source>
</evidence>
<organism evidence="3 4">
    <name type="scientific">Actinomycetospora corticicola</name>
    <dbReference type="NCBI Taxonomy" id="663602"/>
    <lineage>
        <taxon>Bacteria</taxon>
        <taxon>Bacillati</taxon>
        <taxon>Actinomycetota</taxon>
        <taxon>Actinomycetes</taxon>
        <taxon>Pseudonocardiales</taxon>
        <taxon>Pseudonocardiaceae</taxon>
        <taxon>Actinomycetospora</taxon>
    </lineage>
</organism>
<dbReference type="Proteomes" id="UP000535890">
    <property type="component" value="Unassembled WGS sequence"/>
</dbReference>
<comment type="caution">
    <text evidence="3">The sequence shown here is derived from an EMBL/GenBank/DDBJ whole genome shotgun (WGS) entry which is preliminary data.</text>
</comment>
<keyword evidence="4" id="KW-1185">Reference proteome</keyword>
<evidence type="ECO:0000256" key="2">
    <source>
        <dbReference type="SAM" id="Phobius"/>
    </source>
</evidence>
<name>A0A7Y9J638_9PSEU</name>
<dbReference type="RefSeq" id="WP_179794459.1">
    <property type="nucleotide sequence ID" value="NZ_BAABHP010000021.1"/>
</dbReference>
<feature type="transmembrane region" description="Helical" evidence="2">
    <location>
        <begin position="85"/>
        <end position="106"/>
    </location>
</feature>
<keyword evidence="2" id="KW-0812">Transmembrane</keyword>
<protein>
    <submittedName>
        <fullName evidence="3">Uncharacterized protein</fullName>
    </submittedName>
</protein>
<proteinExistence type="predicted"/>
<feature type="compositionally biased region" description="Low complexity" evidence="1">
    <location>
        <begin position="117"/>
        <end position="129"/>
    </location>
</feature>
<evidence type="ECO:0000256" key="1">
    <source>
        <dbReference type="SAM" id="MobiDB-lite"/>
    </source>
</evidence>
<accession>A0A7Y9J638</accession>
<evidence type="ECO:0000313" key="4">
    <source>
        <dbReference type="Proteomes" id="UP000535890"/>
    </source>
</evidence>
<dbReference type="EMBL" id="JACCBN010000001">
    <property type="protein sequence ID" value="NYD36835.1"/>
    <property type="molecule type" value="Genomic_DNA"/>
</dbReference>
<dbReference type="AlphaFoldDB" id="A0A7Y9J638"/>
<feature type="transmembrane region" description="Helical" evidence="2">
    <location>
        <begin position="49"/>
        <end position="73"/>
    </location>
</feature>
<feature type="region of interest" description="Disordered" evidence="1">
    <location>
        <begin position="115"/>
        <end position="138"/>
    </location>
</feature>
<reference evidence="3 4" key="1">
    <citation type="submission" date="2020-07" db="EMBL/GenBank/DDBJ databases">
        <title>Sequencing the genomes of 1000 actinobacteria strains.</title>
        <authorList>
            <person name="Klenk H.-P."/>
        </authorList>
    </citation>
    <scope>NUCLEOTIDE SEQUENCE [LARGE SCALE GENOMIC DNA]</scope>
    <source>
        <strain evidence="3 4">DSM 45772</strain>
    </source>
</reference>
<feature type="transmembrane region" description="Helical" evidence="2">
    <location>
        <begin position="6"/>
        <end position="28"/>
    </location>
</feature>
<keyword evidence="2" id="KW-1133">Transmembrane helix</keyword>
<gene>
    <name evidence="3" type="ORF">BJ983_002937</name>
</gene>
<sequence length="138" mass="14784">MTGYDDVVILVAIIGGTVNVGASAAVVWNYWRSLRTLARDRGFRPKYGLLVWHVVSIASAWSGMWALLVLGLLETRGVLTVPRPVRLSGYVFAAGLGLVALALIACESRRRVQRPPTSTTVVESTATVVHGDEPPATA</sequence>